<dbReference type="PROSITE" id="PS50943">
    <property type="entry name" value="HTH_CROC1"/>
    <property type="match status" value="1"/>
</dbReference>
<evidence type="ECO:0000313" key="2">
    <source>
        <dbReference type="EMBL" id="TQF03944.1"/>
    </source>
</evidence>
<dbReference type="Proteomes" id="UP000319103">
    <property type="component" value="Unassembled WGS sequence"/>
</dbReference>
<dbReference type="InterPro" id="IPR010982">
    <property type="entry name" value="Lambda_DNA-bd_dom_sf"/>
</dbReference>
<dbReference type="GO" id="GO:0003677">
    <property type="term" value="F:DNA binding"/>
    <property type="evidence" value="ECO:0007669"/>
    <property type="project" value="InterPro"/>
</dbReference>
<dbReference type="InterPro" id="IPR001387">
    <property type="entry name" value="Cro/C1-type_HTH"/>
</dbReference>
<gene>
    <name evidence="2" type="ORF">E6W39_19020</name>
</gene>
<dbReference type="AlphaFoldDB" id="A0A540W6G6"/>
<proteinExistence type="predicted"/>
<dbReference type="Pfam" id="PF13560">
    <property type="entry name" value="HTH_31"/>
    <property type="match status" value="1"/>
</dbReference>
<dbReference type="InterPro" id="IPR043917">
    <property type="entry name" value="DUF5753"/>
</dbReference>
<organism evidence="2 3">
    <name type="scientific">Kitasatospora acidiphila</name>
    <dbReference type="NCBI Taxonomy" id="2567942"/>
    <lineage>
        <taxon>Bacteria</taxon>
        <taxon>Bacillati</taxon>
        <taxon>Actinomycetota</taxon>
        <taxon>Actinomycetes</taxon>
        <taxon>Kitasatosporales</taxon>
        <taxon>Streptomycetaceae</taxon>
        <taxon>Kitasatospora</taxon>
    </lineage>
</organism>
<evidence type="ECO:0000259" key="1">
    <source>
        <dbReference type="PROSITE" id="PS50943"/>
    </source>
</evidence>
<dbReference type="OrthoDB" id="3462393at2"/>
<sequence length="267" mass="29488">MRESAGFSLKDAGAVIGMGAPQLSHVEAGRTGVSPDRVKALLASYECNDEPFIRALIDLGSQDGSGWWSEYSGAMPGHALDLAEMESTSRHIASYEILHIPGLLQTPGYTEAIYEYRFDQGGEDRALEFRKERQRILLESAAPQCDFVIHEAALRMSFAGRRTMREQLIHLLDMSENPAISIQVMPFAVDESSPYPSSFFICSPGNLKLATVGVDHPSKVEYLTAPQELESYRSTFAQLAQVSSPPARPESPHRNSWGLIQAILLQF</sequence>
<name>A0A540W6G6_9ACTN</name>
<keyword evidence="3" id="KW-1185">Reference proteome</keyword>
<evidence type="ECO:0000313" key="3">
    <source>
        <dbReference type="Proteomes" id="UP000319103"/>
    </source>
</evidence>
<feature type="domain" description="HTH cro/C1-type" evidence="1">
    <location>
        <begin position="1"/>
        <end position="52"/>
    </location>
</feature>
<protein>
    <submittedName>
        <fullName evidence="2">Helix-turn-helix domain-containing protein</fullName>
    </submittedName>
</protein>
<comment type="caution">
    <text evidence="2">The sequence shown here is derived from an EMBL/GenBank/DDBJ whole genome shotgun (WGS) entry which is preliminary data.</text>
</comment>
<dbReference type="EMBL" id="VIGB01000003">
    <property type="protein sequence ID" value="TQF03944.1"/>
    <property type="molecule type" value="Genomic_DNA"/>
</dbReference>
<accession>A0A540W6G6</accession>
<dbReference type="SUPFAM" id="SSF47413">
    <property type="entry name" value="lambda repressor-like DNA-binding domains"/>
    <property type="match status" value="1"/>
</dbReference>
<dbReference type="Pfam" id="PF19054">
    <property type="entry name" value="DUF5753"/>
    <property type="match status" value="1"/>
</dbReference>
<reference evidence="2 3" key="1">
    <citation type="submission" date="2019-06" db="EMBL/GenBank/DDBJ databases">
        <title>Description of Kitasatospora acidophila sp. nov. isolated from pine grove soil, and reclassification of Streptomyces novaecaesareae to Kitasatospora novaeceasareae comb. nov.</title>
        <authorList>
            <person name="Kim M.J."/>
        </authorList>
    </citation>
    <scope>NUCLEOTIDE SEQUENCE [LARGE SCALE GENOMIC DNA]</scope>
    <source>
        <strain evidence="2 3">MMS16-CNU292</strain>
    </source>
</reference>
<dbReference type="CDD" id="cd00093">
    <property type="entry name" value="HTH_XRE"/>
    <property type="match status" value="1"/>
</dbReference>